<evidence type="ECO:0000256" key="2">
    <source>
        <dbReference type="SAM" id="MobiDB-lite"/>
    </source>
</evidence>
<dbReference type="PROSITE" id="PS50006">
    <property type="entry name" value="FHA_DOMAIN"/>
    <property type="match status" value="1"/>
</dbReference>
<dbReference type="InterPro" id="IPR008984">
    <property type="entry name" value="SMAD_FHA_dom_sf"/>
</dbReference>
<reference evidence="4 5" key="1">
    <citation type="submission" date="2016-12" db="EMBL/GenBank/DDBJ databases">
        <title>Genomic comparison of strains in the 'Actinomyces naeslundii' group.</title>
        <authorList>
            <person name="Mughal S.R."/>
            <person name="Do T."/>
            <person name="Gilbert S.C."/>
            <person name="Witherden E.A."/>
            <person name="Didelot X."/>
            <person name="Beighton D."/>
        </authorList>
    </citation>
    <scope>NUCLEOTIDE SEQUENCE [LARGE SCALE GENOMIC DNA]</scope>
    <source>
        <strain evidence="4 5">NCTC 10301</strain>
    </source>
</reference>
<feature type="region of interest" description="Disordered" evidence="2">
    <location>
        <begin position="150"/>
        <end position="246"/>
    </location>
</feature>
<organism evidence="4 5">
    <name type="scientific">Actinomyces naeslundii</name>
    <dbReference type="NCBI Taxonomy" id="1655"/>
    <lineage>
        <taxon>Bacteria</taxon>
        <taxon>Bacillati</taxon>
        <taxon>Actinomycetota</taxon>
        <taxon>Actinomycetes</taxon>
        <taxon>Actinomycetales</taxon>
        <taxon>Actinomycetaceae</taxon>
        <taxon>Actinomyces</taxon>
    </lineage>
</organism>
<protein>
    <recommendedName>
        <fullName evidence="3">FHA domain-containing protein</fullName>
    </recommendedName>
</protein>
<gene>
    <name evidence="4" type="ORF">BKH33_09330</name>
</gene>
<dbReference type="CDD" id="cd00060">
    <property type="entry name" value="FHA"/>
    <property type="match status" value="1"/>
</dbReference>
<dbReference type="SUPFAM" id="SSF49879">
    <property type="entry name" value="SMAD/FHA domain"/>
    <property type="match status" value="1"/>
</dbReference>
<accession>A0A854D5W0</accession>
<evidence type="ECO:0000259" key="3">
    <source>
        <dbReference type="PROSITE" id="PS50006"/>
    </source>
</evidence>
<feature type="compositionally biased region" description="Basic residues" evidence="2">
    <location>
        <begin position="205"/>
        <end position="216"/>
    </location>
</feature>
<comment type="caution">
    <text evidence="4">The sequence shown here is derived from an EMBL/GenBank/DDBJ whole genome shotgun (WGS) entry which is preliminary data.</text>
</comment>
<dbReference type="Gene3D" id="2.60.200.20">
    <property type="match status" value="1"/>
</dbReference>
<feature type="region of interest" description="Disordered" evidence="2">
    <location>
        <begin position="551"/>
        <end position="607"/>
    </location>
</feature>
<name>A0A854D5W0_ACTNA</name>
<evidence type="ECO:0000313" key="4">
    <source>
        <dbReference type="EMBL" id="OMG34688.1"/>
    </source>
</evidence>
<feature type="compositionally biased region" description="Low complexity" evidence="2">
    <location>
        <begin position="157"/>
        <end position="171"/>
    </location>
</feature>
<feature type="compositionally biased region" description="Low complexity" evidence="2">
    <location>
        <begin position="314"/>
        <end position="332"/>
    </location>
</feature>
<dbReference type="Pfam" id="PF00498">
    <property type="entry name" value="FHA"/>
    <property type="match status" value="1"/>
</dbReference>
<dbReference type="GeneID" id="64255043"/>
<feature type="compositionally biased region" description="Low complexity" evidence="2">
    <location>
        <begin position="183"/>
        <end position="204"/>
    </location>
</feature>
<feature type="compositionally biased region" description="Basic and acidic residues" evidence="2">
    <location>
        <begin position="485"/>
        <end position="498"/>
    </location>
</feature>
<feature type="region of interest" description="Disordered" evidence="2">
    <location>
        <begin position="314"/>
        <end position="438"/>
    </location>
</feature>
<dbReference type="RefSeq" id="WP_003780682.1">
    <property type="nucleotide sequence ID" value="NZ_CP066049.1"/>
</dbReference>
<feature type="domain" description="FHA" evidence="3">
    <location>
        <begin position="668"/>
        <end position="731"/>
    </location>
</feature>
<feature type="compositionally biased region" description="Low complexity" evidence="2">
    <location>
        <begin position="232"/>
        <end position="243"/>
    </location>
</feature>
<feature type="compositionally biased region" description="Low complexity" evidence="2">
    <location>
        <begin position="583"/>
        <end position="607"/>
    </location>
</feature>
<evidence type="ECO:0000313" key="5">
    <source>
        <dbReference type="Proteomes" id="UP000187035"/>
    </source>
</evidence>
<keyword evidence="1" id="KW-0597">Phosphoprotein</keyword>
<dbReference type="Proteomes" id="UP000187035">
    <property type="component" value="Unassembled WGS sequence"/>
</dbReference>
<dbReference type="EMBL" id="MSRR01000019">
    <property type="protein sequence ID" value="OMG34688.1"/>
    <property type="molecule type" value="Genomic_DNA"/>
</dbReference>
<feature type="compositionally biased region" description="Low complexity" evidence="2">
    <location>
        <begin position="358"/>
        <end position="371"/>
    </location>
</feature>
<proteinExistence type="predicted"/>
<dbReference type="AlphaFoldDB" id="A0A854D5W0"/>
<dbReference type="InterPro" id="IPR000253">
    <property type="entry name" value="FHA_dom"/>
</dbReference>
<feature type="region of interest" description="Disordered" evidence="2">
    <location>
        <begin position="273"/>
        <end position="296"/>
    </location>
</feature>
<evidence type="ECO:0000256" key="1">
    <source>
        <dbReference type="ARBA" id="ARBA00022553"/>
    </source>
</evidence>
<feature type="region of interest" description="Disordered" evidence="2">
    <location>
        <begin position="481"/>
        <end position="506"/>
    </location>
</feature>
<sequence length="764" mass="77690">MMTNSPNGSANNEVWWTEGSWTGVVTPRAVMILPPSVPQDLTERLWRLLRSEEASLTRALDELVMGMGGRLGAIPDFVLAVSAPEDVFHVALRGAPQMEVDGKALDASAVTTWFETTVTAPNSVIVSAPDGAGQVRRPAVDAVVSTGHLVLRGSEKSSGTPSPSRASSKGSGDSDDDDPDPAGPDYSTTAAGSAGSPAAAVRSSRSSRRASRRSSRRQSASSGHSEQDDSSEGAPAEAAGSPDVVDDLIEIAQDNAEQQALDGAELAASFEAAEVGQSATSAEVSGSPEEVDQLAQSDGPADLLAVVAGIASAAESTESVESAEPVESVESAEVSEELAEGTRTAEVTEADAQAVEESSQSATSAHSAHSAEPLEAPAVTLDAQSPEAAEVTTPSSPEASGEDMLIAPVFDIPALPIPSSPEAEAMIPPPPPPSSEDLEAAGIKDAAVEAAEVAQTPADVVPAEAAEAAVVAEATAVAEAAAQAHAEDEPVRSGDHDGQTINGLPEDLSQELRAELLNQGLGPLEPSRSAEAAESAGSAAVAETVVGLVQPSADEPSTGGSEGPGRGDHDGQTINGLPEDLVGELVSLVGSGPSSPASPASASSPSEPDAIRIVLSAVCPQGHPNPTNYTVCRVCGAELNRPAKSVACPPLGRVVTSGGESIELNRPLLVGRNPVADDITSVAEVPLRPLTVASPNQLVSRNHILIDLDAWSVLAQDLGNCNGTVLNRQNEAPVRLSSATPVLLRSGDVLDLGDGQTLAFENLP</sequence>